<gene>
    <name evidence="2" type="ORF">BDZ90DRAFT_260100</name>
</gene>
<feature type="compositionally biased region" description="Basic residues" evidence="1">
    <location>
        <begin position="43"/>
        <end position="69"/>
    </location>
</feature>
<feature type="region of interest" description="Disordered" evidence="1">
    <location>
        <begin position="1"/>
        <end position="84"/>
    </location>
</feature>
<feature type="region of interest" description="Disordered" evidence="1">
    <location>
        <begin position="228"/>
        <end position="256"/>
    </location>
</feature>
<dbReference type="AlphaFoldDB" id="A0A316UTD4"/>
<keyword evidence="3" id="KW-1185">Reference proteome</keyword>
<organism evidence="2 3">
    <name type="scientific">Jaminaea rosea</name>
    <dbReference type="NCBI Taxonomy" id="1569628"/>
    <lineage>
        <taxon>Eukaryota</taxon>
        <taxon>Fungi</taxon>
        <taxon>Dikarya</taxon>
        <taxon>Basidiomycota</taxon>
        <taxon>Ustilaginomycotina</taxon>
        <taxon>Exobasidiomycetes</taxon>
        <taxon>Microstromatales</taxon>
        <taxon>Microstromatales incertae sedis</taxon>
        <taxon>Jaminaea</taxon>
    </lineage>
</organism>
<feature type="compositionally biased region" description="Low complexity" evidence="1">
    <location>
        <begin position="1"/>
        <end position="27"/>
    </location>
</feature>
<name>A0A316UTD4_9BASI</name>
<protein>
    <submittedName>
        <fullName evidence="2">Uncharacterized protein</fullName>
    </submittedName>
</protein>
<accession>A0A316UTD4</accession>
<dbReference type="OrthoDB" id="3242721at2759"/>
<feature type="region of interest" description="Disordered" evidence="1">
    <location>
        <begin position="309"/>
        <end position="377"/>
    </location>
</feature>
<reference evidence="2 3" key="1">
    <citation type="journal article" date="2018" name="Mol. Biol. Evol.">
        <title>Broad Genomic Sampling Reveals a Smut Pathogenic Ancestry of the Fungal Clade Ustilaginomycotina.</title>
        <authorList>
            <person name="Kijpornyongpan T."/>
            <person name="Mondo S.J."/>
            <person name="Barry K."/>
            <person name="Sandor L."/>
            <person name="Lee J."/>
            <person name="Lipzen A."/>
            <person name="Pangilinan J."/>
            <person name="LaButti K."/>
            <person name="Hainaut M."/>
            <person name="Henrissat B."/>
            <person name="Grigoriev I.V."/>
            <person name="Spatafora J.W."/>
            <person name="Aime M.C."/>
        </authorList>
    </citation>
    <scope>NUCLEOTIDE SEQUENCE [LARGE SCALE GENOMIC DNA]</scope>
    <source>
        <strain evidence="2 3">MCA 5214</strain>
    </source>
</reference>
<dbReference type="EMBL" id="KZ819667">
    <property type="protein sequence ID" value="PWN27611.1"/>
    <property type="molecule type" value="Genomic_DNA"/>
</dbReference>
<feature type="compositionally biased region" description="Polar residues" evidence="1">
    <location>
        <begin position="329"/>
        <end position="338"/>
    </location>
</feature>
<evidence type="ECO:0000256" key="1">
    <source>
        <dbReference type="SAM" id="MobiDB-lite"/>
    </source>
</evidence>
<sequence>MATLSPPSKSGSPSSSLSMSATTSSGPHLVAPAPRRPIALVNKQHRSHRHLRHHSQHQHPHTQRIHHHWSSASLSLDGGGTARGEAPLAEQLSRLSVTATTTTEQPHQLGQHPGRVQSAGDAYYHYGLTERGALGAEDPVTQQQHHHHHHHQQQQHHLFDAHLDPDLTPTKARLQSMRQAIGNDGGLLSPPATHSADGLSISPLAHKSPATIQAALPWLGARNMEMQMDEDEEQQRQQQVEEDEQNQLQGYPQQQDHTATAAPYFPFPHDDHTDTTTTLMQDDYRPLNANIPYNYPSFHPAELQANADADTDADADPDAATTPPATPSPAKSASMNLSRSEDHRDAHFGGSGPRLPSSPISRLHTRNPFGRAASYEG</sequence>
<evidence type="ECO:0000313" key="3">
    <source>
        <dbReference type="Proteomes" id="UP000245884"/>
    </source>
</evidence>
<proteinExistence type="predicted"/>
<dbReference type="RefSeq" id="XP_025362223.1">
    <property type="nucleotide sequence ID" value="XM_025508225.1"/>
</dbReference>
<evidence type="ECO:0000313" key="2">
    <source>
        <dbReference type="EMBL" id="PWN27611.1"/>
    </source>
</evidence>
<dbReference type="GeneID" id="37030048"/>
<dbReference type="Proteomes" id="UP000245884">
    <property type="component" value="Unassembled WGS sequence"/>
</dbReference>